<dbReference type="EMBL" id="LT837803">
    <property type="protein sequence ID" value="SMB21487.1"/>
    <property type="molecule type" value="Genomic_DNA"/>
</dbReference>
<keyword evidence="2" id="KW-1185">Reference proteome</keyword>
<proteinExistence type="predicted"/>
<reference evidence="1" key="1">
    <citation type="submission" date="2017-03" db="EMBL/GenBank/DDBJ databases">
        <authorList>
            <consortium name="AG Boll"/>
        </authorList>
    </citation>
    <scope>NUCLEOTIDE SEQUENCE [LARGE SCALE GENOMIC DNA]</scope>
    <source>
        <strain evidence="1">Chol</strain>
    </source>
</reference>
<evidence type="ECO:0000313" key="1">
    <source>
        <dbReference type="EMBL" id="SMB21487.1"/>
    </source>
</evidence>
<evidence type="ECO:0000313" key="2">
    <source>
        <dbReference type="Proteomes" id="UP000242886"/>
    </source>
</evidence>
<sequence length="96" mass="10661">MTKLWSGKMSESREVRGFNPDYAGRRAECDGGGAIAGTRLAGRQDYAGTLTGDYIDHASGNAPPWRWYLMRDLTLKPQNCEDEAIWCLAGNLHLID</sequence>
<accession>A0A7Z7MUJ7</accession>
<name>A0A7Z7MUJ7_9PROT</name>
<organism evidence="1 2">
    <name type="scientific">Sterolibacterium denitrificans</name>
    <dbReference type="NCBI Taxonomy" id="157592"/>
    <lineage>
        <taxon>Bacteria</taxon>
        <taxon>Pseudomonadati</taxon>
        <taxon>Pseudomonadota</taxon>
        <taxon>Betaproteobacteria</taxon>
        <taxon>Nitrosomonadales</taxon>
        <taxon>Sterolibacteriaceae</taxon>
        <taxon>Sterolibacterium</taxon>
    </lineage>
</organism>
<dbReference type="AlphaFoldDB" id="A0A7Z7MUJ7"/>
<gene>
    <name evidence="1" type="ORF">SDENCHOL_10342</name>
</gene>
<dbReference type="Proteomes" id="UP000242886">
    <property type="component" value="Chromosome SDENCHOL"/>
</dbReference>
<protein>
    <submittedName>
        <fullName evidence="1">Uncharacterized protein</fullName>
    </submittedName>
</protein>